<comment type="caution">
    <text evidence="4">The sequence shown here is derived from an EMBL/GenBank/DDBJ whole genome shotgun (WGS) entry which is preliminary data.</text>
</comment>
<proteinExistence type="predicted"/>
<dbReference type="AlphaFoldDB" id="A0AAJ0B588"/>
<organism evidence="4 5">
    <name type="scientific">Echria macrotheca</name>
    <dbReference type="NCBI Taxonomy" id="438768"/>
    <lineage>
        <taxon>Eukaryota</taxon>
        <taxon>Fungi</taxon>
        <taxon>Dikarya</taxon>
        <taxon>Ascomycota</taxon>
        <taxon>Pezizomycotina</taxon>
        <taxon>Sordariomycetes</taxon>
        <taxon>Sordariomycetidae</taxon>
        <taxon>Sordariales</taxon>
        <taxon>Schizotheciaceae</taxon>
        <taxon>Echria</taxon>
    </lineage>
</organism>
<dbReference type="InterPro" id="IPR002889">
    <property type="entry name" value="WSC_carb-bd"/>
</dbReference>
<feature type="region of interest" description="Disordered" evidence="1">
    <location>
        <begin position="344"/>
        <end position="450"/>
    </location>
</feature>
<evidence type="ECO:0000256" key="1">
    <source>
        <dbReference type="SAM" id="MobiDB-lite"/>
    </source>
</evidence>
<feature type="compositionally biased region" description="Pro residues" evidence="1">
    <location>
        <begin position="433"/>
        <end position="446"/>
    </location>
</feature>
<keyword evidence="5" id="KW-1185">Reference proteome</keyword>
<gene>
    <name evidence="4" type="ORF">QBC47DRAFT_463994</name>
</gene>
<evidence type="ECO:0000313" key="4">
    <source>
        <dbReference type="EMBL" id="KAK1751929.1"/>
    </source>
</evidence>
<feature type="chain" id="PRO_5042606950" description="WSC domain-containing protein" evidence="2">
    <location>
        <begin position="18"/>
        <end position="622"/>
    </location>
</feature>
<name>A0AAJ0B588_9PEZI</name>
<dbReference type="PANTHER" id="PTHR43662">
    <property type="match status" value="1"/>
</dbReference>
<dbReference type="Pfam" id="PF09362">
    <property type="entry name" value="DUF1996"/>
    <property type="match status" value="1"/>
</dbReference>
<feature type="domain" description="WSC" evidence="3">
    <location>
        <begin position="485"/>
        <end position="577"/>
    </location>
</feature>
<evidence type="ECO:0000259" key="3">
    <source>
        <dbReference type="PROSITE" id="PS51212"/>
    </source>
</evidence>
<protein>
    <recommendedName>
        <fullName evidence="3">WSC domain-containing protein</fullName>
    </recommendedName>
</protein>
<dbReference type="Proteomes" id="UP001239445">
    <property type="component" value="Unassembled WGS sequence"/>
</dbReference>
<evidence type="ECO:0000313" key="5">
    <source>
        <dbReference type="Proteomes" id="UP001239445"/>
    </source>
</evidence>
<evidence type="ECO:0000256" key="2">
    <source>
        <dbReference type="SAM" id="SignalP"/>
    </source>
</evidence>
<feature type="signal peptide" evidence="2">
    <location>
        <begin position="1"/>
        <end position="17"/>
    </location>
</feature>
<sequence length="622" mass="65729">MLAPTVLATLLAGLASAANPQRRFAVLRHYGDGPLMNCRIDPIVQPGGPSQHVHTFFGANNIGFNTTGEDLKKSTCTTALPKADLSAYWFPRLYFKDPTTNKLEPVPFFYMNVYYFFDATNDDIKAFPLGLSLVSGNAMLRSAPAKTGAANLDPSRGSVSPAQITCPRGNFSPASWPPNSDGSMAGIGDPNNQGSGIGFPFQDCDGYASPMRVDVHFPSCYNPAAGLTNFAANSAFPSDAGSGKLDCPKGWIHVPHMFFESYWDTHKLLPRYKDLIGKESPFVFANGDATGFSAHGDFMSGWDEKALQQIIDNCDAGHEGIHKCPGLIGGVNDESGRCHASCPVSEDIDGPLDKLPGSNPLAGWKYGGGNAPVNPPSPPANPPVNPPAAAPPASSSSAPVSPPKPPTPSSVQATTLVPIIKEIPSPSSSPSSPAAPPPQPTSPPPAATRKVTTVYDTVTVWQTKTVYNDGTTPTASPSSQKEISGYKYAGCYRDDRARVLAGEKLPSLGRVSTTSCVNYCSSKGFVVAGTEYGGECFCGDSLREVEKIAEGECAKMCEGDNNEICGGDWALSLWTKGGVEPAAAAGKVQVLVDLEDVLYNTGKRRDREGKEGGKIGWDIQAL</sequence>
<keyword evidence="2" id="KW-0732">Signal</keyword>
<dbReference type="SMART" id="SM00321">
    <property type="entry name" value="WSC"/>
    <property type="match status" value="1"/>
</dbReference>
<dbReference type="PROSITE" id="PS51212">
    <property type="entry name" value="WSC"/>
    <property type="match status" value="1"/>
</dbReference>
<feature type="compositionally biased region" description="Pro residues" evidence="1">
    <location>
        <begin position="373"/>
        <end position="390"/>
    </location>
</feature>
<dbReference type="Pfam" id="PF01822">
    <property type="entry name" value="WSC"/>
    <property type="match status" value="1"/>
</dbReference>
<dbReference type="InterPro" id="IPR018535">
    <property type="entry name" value="DUF1996"/>
</dbReference>
<dbReference type="PANTHER" id="PTHR43662:SF11">
    <property type="entry name" value="WSC DOMAIN-CONTAINING PROTEIN"/>
    <property type="match status" value="1"/>
</dbReference>
<accession>A0AAJ0B588</accession>
<reference evidence="4" key="1">
    <citation type="submission" date="2023-06" db="EMBL/GenBank/DDBJ databases">
        <title>Genome-scale phylogeny and comparative genomics of the fungal order Sordariales.</title>
        <authorList>
            <consortium name="Lawrence Berkeley National Laboratory"/>
            <person name="Hensen N."/>
            <person name="Bonometti L."/>
            <person name="Westerberg I."/>
            <person name="Brannstrom I.O."/>
            <person name="Guillou S."/>
            <person name="Cros-Aarteil S."/>
            <person name="Calhoun S."/>
            <person name="Haridas S."/>
            <person name="Kuo A."/>
            <person name="Mondo S."/>
            <person name="Pangilinan J."/>
            <person name="Riley R."/>
            <person name="Labutti K."/>
            <person name="Andreopoulos B."/>
            <person name="Lipzen A."/>
            <person name="Chen C."/>
            <person name="Yanf M."/>
            <person name="Daum C."/>
            <person name="Ng V."/>
            <person name="Clum A."/>
            <person name="Steindorff A."/>
            <person name="Ohm R."/>
            <person name="Martin F."/>
            <person name="Silar P."/>
            <person name="Natvig D."/>
            <person name="Lalanne C."/>
            <person name="Gautier V."/>
            <person name="Ament-Velasquez S.L."/>
            <person name="Kruys A."/>
            <person name="Hutchinson M.I."/>
            <person name="Powell A.J."/>
            <person name="Barry K."/>
            <person name="Miller A.N."/>
            <person name="Grigoriev I.V."/>
            <person name="Debuchy R."/>
            <person name="Gladieux P."/>
            <person name="Thoren M.H."/>
            <person name="Johannesson H."/>
        </authorList>
    </citation>
    <scope>NUCLEOTIDE SEQUENCE</scope>
    <source>
        <strain evidence="4">PSN4</strain>
    </source>
</reference>
<dbReference type="EMBL" id="MU839841">
    <property type="protein sequence ID" value="KAK1751929.1"/>
    <property type="molecule type" value="Genomic_DNA"/>
</dbReference>